<keyword evidence="5 15" id="KW-0472">Membrane</keyword>
<evidence type="ECO:0000256" key="9">
    <source>
        <dbReference type="ARBA" id="ARBA00036810"/>
    </source>
</evidence>
<evidence type="ECO:0000256" key="7">
    <source>
        <dbReference type="ARBA" id="ARBA00024631"/>
    </source>
</evidence>
<comment type="catalytic activity">
    <reaction evidence="9">
        <text>6-(alpha-D-glucosaminyl)-(1-octadecanoyl,2-(9Z)-octadecenoyl-sn-glycero-3-phospho)-1D-myo-inositol(in) = 6-(alpha-D-glucosaminyl)-(1-octadecanoyl,2-(9Z)-octadecenoyl-sn-glycero-3-phospho)-1D-myo-inositol(out)</text>
        <dbReference type="Rhea" id="RHEA:71495"/>
        <dbReference type="ChEBI" id="CHEBI:190691"/>
    </reaction>
</comment>
<evidence type="ECO:0000256" key="1">
    <source>
        <dbReference type="ARBA" id="ARBA00004141"/>
    </source>
</evidence>
<gene>
    <name evidence="16" type="ORF">AB6A40_001622</name>
</gene>
<comment type="catalytic activity">
    <reaction evidence="7">
        <text>a 1,2-diacyl-sn-glycero-3-phosphocholine(in) = a 1,2-diacyl-sn-glycero-3-phosphocholine(out)</text>
        <dbReference type="Rhea" id="RHEA:38571"/>
        <dbReference type="ChEBI" id="CHEBI:57643"/>
    </reaction>
</comment>
<comment type="subcellular location">
    <subcellularLocation>
        <location evidence="1">Membrane</location>
        <topology evidence="1">Multi-pass membrane protein</topology>
    </subcellularLocation>
</comment>
<comment type="similarity">
    <text evidence="2">Belongs to the CLPTM1 family.</text>
</comment>
<evidence type="ECO:0000256" key="11">
    <source>
        <dbReference type="ARBA" id="ARBA00042320"/>
    </source>
</evidence>
<feature type="transmembrane region" description="Helical" evidence="15">
    <location>
        <begin position="435"/>
        <end position="456"/>
    </location>
</feature>
<feature type="transmembrane region" description="Helical" evidence="15">
    <location>
        <begin position="354"/>
        <end position="372"/>
    </location>
</feature>
<feature type="transmembrane region" description="Helical" evidence="15">
    <location>
        <begin position="410"/>
        <end position="429"/>
    </location>
</feature>
<evidence type="ECO:0000256" key="3">
    <source>
        <dbReference type="ARBA" id="ARBA00022692"/>
    </source>
</evidence>
<evidence type="ECO:0000256" key="2">
    <source>
        <dbReference type="ARBA" id="ARBA00009310"/>
    </source>
</evidence>
<sequence>MIRFTLTNVLVTLFVIYIAHSLHSIYSLFHPQLCQGPDEKCLIPMIQPDKKGEWPPIQLRLYASIDKNPRYYGSIVDQIAFLDVEEVLEKELDIALPVFTRNNGSLYIHCFLLPSEYHDKNPWGGAWRIIKSVRITTYQVPEAETYQLMKATGNETKKQTISSTEKLRLAGTPVTHFRSVLPLTIVDEAPKFDLQAIPPEIYRNLDLFYKEGQNYYWPIFYIDELSFRRRDLVKVDPDQELIKMKLHYRPLSIGKLRLLITAVASLSQMRELGFTENDVDEVKGIFVDTNFYFLILTIFVAALHILLDILAFKNDISFWRSRKTMVGLSTRTLLWRAFSQTIVFLFLLDQDTSLLVLIPTGIGVLIELWKVTKAMKVSLSFSGGVPRLVFGTSSAEEVQTESFDSEAMKYLAVLITPLCIGGAIYSLVYVPHKSWFSWCIECAANGVYAFGFLFMLPQLFVNYRLKSVAHLPWRAFMYKAFNTFIDDMFAFIITMPTSHRVACFRDDVVFVIYLYQRHLYPVDKTRVNEYGESFEEAAGSSKMKSQKHLMNKKNM</sequence>
<dbReference type="GO" id="GO:0016020">
    <property type="term" value="C:membrane"/>
    <property type="evidence" value="ECO:0007669"/>
    <property type="project" value="UniProtKB-SubCell"/>
</dbReference>
<evidence type="ECO:0000313" key="17">
    <source>
        <dbReference type="Proteomes" id="UP001608902"/>
    </source>
</evidence>
<organism evidence="16 17">
    <name type="scientific">Gnathostoma spinigerum</name>
    <dbReference type="NCBI Taxonomy" id="75299"/>
    <lineage>
        <taxon>Eukaryota</taxon>
        <taxon>Metazoa</taxon>
        <taxon>Ecdysozoa</taxon>
        <taxon>Nematoda</taxon>
        <taxon>Chromadorea</taxon>
        <taxon>Rhabditida</taxon>
        <taxon>Spirurina</taxon>
        <taxon>Gnathostomatomorpha</taxon>
        <taxon>Gnathostomatoidea</taxon>
        <taxon>Gnathostomatidae</taxon>
        <taxon>Gnathostoma</taxon>
    </lineage>
</organism>
<evidence type="ECO:0000256" key="12">
    <source>
        <dbReference type="ARBA" id="ARBA00043155"/>
    </source>
</evidence>
<dbReference type="PANTHER" id="PTHR21347">
    <property type="entry name" value="CLEFT LIP AND PALATE ASSOCIATED TRANSMEMBRANE PROTEIN-RELATED"/>
    <property type="match status" value="1"/>
</dbReference>
<evidence type="ECO:0000256" key="8">
    <source>
        <dbReference type="ARBA" id="ARBA00035895"/>
    </source>
</evidence>
<evidence type="ECO:0000256" key="6">
    <source>
        <dbReference type="ARBA" id="ARBA00024615"/>
    </source>
</evidence>
<protein>
    <recommendedName>
        <fullName evidence="10">Lipid scramblase CLPTM1L</fullName>
    </recommendedName>
    <alternativeName>
        <fullName evidence="12">Cisplatin resistance-related protein 9</fullName>
    </alternativeName>
    <alternativeName>
        <fullName evidence="11">Cleft lip and palate transmembrane protein 1-like protein</fullName>
    </alternativeName>
</protein>
<evidence type="ECO:0000256" key="14">
    <source>
        <dbReference type="ARBA" id="ARBA00093208"/>
    </source>
</evidence>
<comment type="catalytic activity">
    <reaction evidence="14">
        <text>a 6-(alpha-D-glucosaminyl)-1-(1,2-diacyl-sn-glycero-3-phospho)-1D-myo-inositol(in) = a 6-(alpha-D-glucosaminyl)-1-(1,2-diacyl-sn-glycero-3-phospho)-1D-myo-inositol(out)</text>
        <dbReference type="Rhea" id="RHEA:71491"/>
        <dbReference type="ChEBI" id="CHEBI:57997"/>
    </reaction>
</comment>
<keyword evidence="17" id="KW-1185">Reference proteome</keyword>
<dbReference type="PANTHER" id="PTHR21347:SF0">
    <property type="entry name" value="LIPID SCRAMBLASE CLPTM1L"/>
    <property type="match status" value="1"/>
</dbReference>
<dbReference type="EMBL" id="JBGFUD010000618">
    <property type="protein sequence ID" value="MFH4974913.1"/>
    <property type="molecule type" value="Genomic_DNA"/>
</dbReference>
<evidence type="ECO:0000256" key="15">
    <source>
        <dbReference type="SAM" id="Phobius"/>
    </source>
</evidence>
<comment type="caution">
    <text evidence="16">The sequence shown here is derived from an EMBL/GenBank/DDBJ whole genome shotgun (WGS) entry which is preliminary data.</text>
</comment>
<name>A0ABD6E4R3_9BILA</name>
<dbReference type="AlphaFoldDB" id="A0ABD6E4R3"/>
<comment type="catalytic activity">
    <reaction evidence="8">
        <text>a 1,2-diacyl-sn-glycero-3-phospho-(1D-myo-inositol)(in) = a 1,2-diacyl-sn-glycero-3-phospho-(1D-myo-inositol)(out)</text>
        <dbReference type="Rhea" id="RHEA:38691"/>
        <dbReference type="ChEBI" id="CHEBI:57880"/>
    </reaction>
</comment>
<comment type="function">
    <text evidence="13">Scramblase that mediates the translocation of glucosaminylphosphatidylinositol (alpha-D-GlcN-(1-6)-(1,2-diacyl-sn-glycero-3-phospho)-1D-myo-inositol, GlcN-PI) across the endoplasmic reticulum (ER) membrane, from the cytosolic leaflet to the luminal leaflet of the ER membrane, where it participates in the biosynthesis of glycosylphosphatidylinositol (GPI). GPI is a lipid glycoconjugate involved in post-translational modification of proteins. Can also translocate 1,2-diacyl-sn-glycero-3-phospho-(1D-myo-inositol) (phosphatidylinositol or PI), as well as several other phospholipids (1,2-diacyl-sn-glycero-3-phosphocholine, 1,2-diacyl-sn-glycero-3-phosphoethanolamine), and N-acetylglucosaminylphosphatidylinositol (GlcNAc-PI) in vitro.</text>
</comment>
<evidence type="ECO:0000256" key="4">
    <source>
        <dbReference type="ARBA" id="ARBA00022989"/>
    </source>
</evidence>
<evidence type="ECO:0000256" key="13">
    <source>
        <dbReference type="ARBA" id="ARBA00045827"/>
    </source>
</evidence>
<evidence type="ECO:0000313" key="16">
    <source>
        <dbReference type="EMBL" id="MFH4974913.1"/>
    </source>
</evidence>
<dbReference type="Proteomes" id="UP001608902">
    <property type="component" value="Unassembled WGS sequence"/>
</dbReference>
<feature type="transmembrane region" description="Helical" evidence="15">
    <location>
        <begin position="291"/>
        <end position="312"/>
    </location>
</feature>
<dbReference type="Pfam" id="PF05602">
    <property type="entry name" value="CLPTM1"/>
    <property type="match status" value="1"/>
</dbReference>
<accession>A0ABD6E4R3</accession>
<reference evidence="16 17" key="1">
    <citation type="submission" date="2024-08" db="EMBL/GenBank/DDBJ databases">
        <title>Gnathostoma spinigerum genome.</title>
        <authorList>
            <person name="Gonzalez-Bertolin B."/>
            <person name="Monzon S."/>
            <person name="Zaballos A."/>
            <person name="Jimenez P."/>
            <person name="Dekumyoy P."/>
            <person name="Varona S."/>
            <person name="Cuesta I."/>
            <person name="Sumanam S."/>
            <person name="Adisakwattana P."/>
            <person name="Gasser R.B."/>
            <person name="Hernandez-Gonzalez A."/>
            <person name="Young N.D."/>
            <person name="Perteguer M.J."/>
        </authorList>
    </citation>
    <scope>NUCLEOTIDE SEQUENCE [LARGE SCALE GENOMIC DNA]</scope>
    <source>
        <strain evidence="16">AL3</strain>
        <tissue evidence="16">Liver</tissue>
    </source>
</reference>
<comment type="catalytic activity">
    <reaction evidence="6">
        <text>a 1,2-diacyl-sn-glycero-3-phosphoethanolamine(in) = a 1,2-diacyl-sn-glycero-3-phosphoethanolamine(out)</text>
        <dbReference type="Rhea" id="RHEA:38895"/>
        <dbReference type="ChEBI" id="CHEBI:64612"/>
    </reaction>
</comment>
<evidence type="ECO:0000256" key="10">
    <source>
        <dbReference type="ARBA" id="ARBA00040905"/>
    </source>
</evidence>
<dbReference type="InterPro" id="IPR008429">
    <property type="entry name" value="CLPTM1"/>
</dbReference>
<keyword evidence="3 15" id="KW-0812">Transmembrane</keyword>
<evidence type="ECO:0000256" key="5">
    <source>
        <dbReference type="ARBA" id="ARBA00023136"/>
    </source>
</evidence>
<proteinExistence type="inferred from homology"/>
<keyword evidence="4 15" id="KW-1133">Transmembrane helix</keyword>